<evidence type="ECO:0000313" key="16">
    <source>
        <dbReference type="EMBL" id="CAG5125348.1"/>
    </source>
</evidence>
<dbReference type="EC" id="2.4.1.-" evidence="15"/>
<reference evidence="16" key="1">
    <citation type="submission" date="2021-04" db="EMBL/GenBank/DDBJ databases">
        <authorList>
            <consortium name="Molecular Ecology Group"/>
        </authorList>
    </citation>
    <scope>NUCLEOTIDE SEQUENCE</scope>
</reference>
<dbReference type="FunFam" id="3.90.550.50:FF:000018">
    <property type="entry name" value="Hexosyltransferase"/>
    <property type="match status" value="1"/>
</dbReference>
<dbReference type="GO" id="GO:0000139">
    <property type="term" value="C:Golgi membrane"/>
    <property type="evidence" value="ECO:0007669"/>
    <property type="project" value="UniProtKB-SubCell"/>
</dbReference>
<evidence type="ECO:0000256" key="13">
    <source>
        <dbReference type="ARBA" id="ARBA00023180"/>
    </source>
</evidence>
<keyword evidence="14" id="KW-0464">Manganese</keyword>
<dbReference type="AlphaFoldDB" id="A0A8S3ZAX3"/>
<dbReference type="GO" id="GO:0006024">
    <property type="term" value="P:glycosaminoglycan biosynthetic process"/>
    <property type="evidence" value="ECO:0007669"/>
    <property type="project" value="UniProtKB-ARBA"/>
</dbReference>
<dbReference type="GO" id="GO:0006493">
    <property type="term" value="P:protein O-linked glycosylation"/>
    <property type="evidence" value="ECO:0007669"/>
    <property type="project" value="TreeGrafter"/>
</dbReference>
<evidence type="ECO:0000256" key="3">
    <source>
        <dbReference type="ARBA" id="ARBA00004840"/>
    </source>
</evidence>
<comment type="pathway">
    <text evidence="3">Glycan metabolism; chondroitin sulfate biosynthesis.</text>
</comment>
<evidence type="ECO:0000256" key="2">
    <source>
        <dbReference type="ARBA" id="ARBA00004323"/>
    </source>
</evidence>
<evidence type="ECO:0000256" key="1">
    <source>
        <dbReference type="ARBA" id="ARBA00001936"/>
    </source>
</evidence>
<dbReference type="Proteomes" id="UP000678393">
    <property type="component" value="Unassembled WGS sequence"/>
</dbReference>
<dbReference type="GO" id="GO:0047220">
    <property type="term" value="F:galactosylxylosylprotein 3-beta-galactosyltransferase activity"/>
    <property type="evidence" value="ECO:0007669"/>
    <property type="project" value="TreeGrafter"/>
</dbReference>
<dbReference type="InterPro" id="IPR002659">
    <property type="entry name" value="Glyco_trans_31"/>
</dbReference>
<comment type="subcellular location">
    <subcellularLocation>
        <location evidence="2 15">Golgi apparatus membrane</location>
        <topology evidence="2 15">Single-pass type II membrane protein</topology>
    </subcellularLocation>
</comment>
<organism evidence="16 17">
    <name type="scientific">Candidula unifasciata</name>
    <dbReference type="NCBI Taxonomy" id="100452"/>
    <lineage>
        <taxon>Eukaryota</taxon>
        <taxon>Metazoa</taxon>
        <taxon>Spiralia</taxon>
        <taxon>Lophotrochozoa</taxon>
        <taxon>Mollusca</taxon>
        <taxon>Gastropoda</taxon>
        <taxon>Heterobranchia</taxon>
        <taxon>Euthyneura</taxon>
        <taxon>Panpulmonata</taxon>
        <taxon>Eupulmonata</taxon>
        <taxon>Stylommatophora</taxon>
        <taxon>Helicina</taxon>
        <taxon>Helicoidea</taxon>
        <taxon>Geomitridae</taxon>
        <taxon>Candidula</taxon>
    </lineage>
</organism>
<name>A0A8S3ZAX3_9EUPU</name>
<evidence type="ECO:0000256" key="5">
    <source>
        <dbReference type="ARBA" id="ARBA00008661"/>
    </source>
</evidence>
<evidence type="ECO:0000256" key="11">
    <source>
        <dbReference type="ARBA" id="ARBA00023034"/>
    </source>
</evidence>
<keyword evidence="11 15" id="KW-0333">Golgi apparatus</keyword>
<keyword evidence="12 15" id="KW-0472">Membrane</keyword>
<proteinExistence type="inferred from homology"/>
<comment type="similarity">
    <text evidence="5 15">Belongs to the glycosyltransferase 31 family.</text>
</comment>
<evidence type="ECO:0000256" key="7">
    <source>
        <dbReference type="ARBA" id="ARBA00022679"/>
    </source>
</evidence>
<keyword evidence="17" id="KW-1185">Reference proteome</keyword>
<keyword evidence="6 15" id="KW-0328">Glycosyltransferase</keyword>
<evidence type="ECO:0000256" key="6">
    <source>
        <dbReference type="ARBA" id="ARBA00022676"/>
    </source>
</evidence>
<keyword evidence="10 15" id="KW-1133">Transmembrane helix</keyword>
<comment type="cofactor">
    <cofactor evidence="1">
        <name>Mn(2+)</name>
        <dbReference type="ChEBI" id="CHEBI:29035"/>
    </cofactor>
</comment>
<keyword evidence="7" id="KW-0808">Transferase</keyword>
<evidence type="ECO:0000313" key="17">
    <source>
        <dbReference type="Proteomes" id="UP000678393"/>
    </source>
</evidence>
<evidence type="ECO:0000256" key="9">
    <source>
        <dbReference type="ARBA" id="ARBA00022968"/>
    </source>
</evidence>
<keyword evidence="13" id="KW-0325">Glycoprotein</keyword>
<dbReference type="Gene3D" id="3.90.550.50">
    <property type="match status" value="1"/>
</dbReference>
<dbReference type="Pfam" id="PF01762">
    <property type="entry name" value="Galactosyl_T"/>
    <property type="match status" value="1"/>
</dbReference>
<evidence type="ECO:0000256" key="12">
    <source>
        <dbReference type="ARBA" id="ARBA00023136"/>
    </source>
</evidence>
<comment type="caution">
    <text evidence="16">The sequence shown here is derived from an EMBL/GenBank/DDBJ whole genome shotgun (WGS) entry which is preliminary data.</text>
</comment>
<dbReference type="PANTHER" id="PTHR11214:SF3">
    <property type="entry name" value="BETA-1,3-GALACTOSYLTRANSFERASE 6"/>
    <property type="match status" value="1"/>
</dbReference>
<gene>
    <name evidence="16" type="ORF">CUNI_LOCUS10906</name>
</gene>
<keyword evidence="8 15" id="KW-0812">Transmembrane</keyword>
<evidence type="ECO:0000256" key="15">
    <source>
        <dbReference type="RuleBase" id="RU363063"/>
    </source>
</evidence>
<evidence type="ECO:0000256" key="4">
    <source>
        <dbReference type="ARBA" id="ARBA00005093"/>
    </source>
</evidence>
<feature type="transmembrane region" description="Helical" evidence="15">
    <location>
        <begin position="20"/>
        <end position="39"/>
    </location>
</feature>
<dbReference type="PANTHER" id="PTHR11214">
    <property type="entry name" value="BETA-1,3-N-ACETYLGLUCOSAMINYLTRANSFERASE"/>
    <property type="match status" value="1"/>
</dbReference>
<comment type="pathway">
    <text evidence="4">Glycan metabolism; heparan sulfate biosynthesis.</text>
</comment>
<evidence type="ECO:0000256" key="14">
    <source>
        <dbReference type="ARBA" id="ARBA00023211"/>
    </source>
</evidence>
<keyword evidence="9 15" id="KW-0735">Signal-anchor</keyword>
<dbReference type="OrthoDB" id="1158011at2759"/>
<protein>
    <recommendedName>
        <fullName evidence="15">Hexosyltransferase</fullName>
        <ecNumber evidence="15">2.4.1.-</ecNumber>
    </recommendedName>
</protein>
<evidence type="ECO:0000256" key="10">
    <source>
        <dbReference type="ARBA" id="ARBA00022989"/>
    </source>
</evidence>
<dbReference type="EMBL" id="CAJHNH020002032">
    <property type="protein sequence ID" value="CAG5125348.1"/>
    <property type="molecule type" value="Genomic_DNA"/>
</dbReference>
<accession>A0A8S3ZAX3</accession>
<sequence length="349" mass="40524">MGLFMRNLPGRERRATKRLAFFMIGGMLFSIVMFVFLMVCQLPCASDQSPYDYERWKHSRNLLAPSKNARYTLVILIISSPGNIHERNAIRETWLTWLDDSVIMFRFVVGTSALNKVQSSQLVQEDSAHKDMLLLNSIIDSYEELTNKILQAFIWLDKHVNYQYVLKVDDDSFVVVPGILSELRYKPKERLYWGFFDGRANVKTSGKWKESKWNLCDKYLPYARGGGYVLSFDLVNFIAWNSDLLQLYLSEDVSVGTWLAPLKVHRHHDQNFDTEYMSRGCLNSYLIMHKQSVSSFRELHNNIETAGVLCKTEVVLRGSYEYNWSYPPSQCCNRSPIEQRSPDKSVSKT</sequence>
<evidence type="ECO:0000256" key="8">
    <source>
        <dbReference type="ARBA" id="ARBA00022692"/>
    </source>
</evidence>